<reference evidence="1" key="1">
    <citation type="submission" date="2014-11" db="EMBL/GenBank/DDBJ databases">
        <authorList>
            <person name="Amaro Gonzalez C."/>
        </authorList>
    </citation>
    <scope>NUCLEOTIDE SEQUENCE</scope>
</reference>
<dbReference type="EMBL" id="GBXM01019927">
    <property type="protein sequence ID" value="JAH88650.1"/>
    <property type="molecule type" value="Transcribed_RNA"/>
</dbReference>
<sequence>MLENRFIHHYCTFFIKSSNICIDFTQHVLYVGLPLKFIELGCTRHGSWWPNIRSPWPSKRV</sequence>
<reference evidence="1" key="2">
    <citation type="journal article" date="2015" name="Fish Shellfish Immunol.">
        <title>Early steps in the European eel (Anguilla anguilla)-Vibrio vulnificus interaction in the gills: Role of the RtxA13 toxin.</title>
        <authorList>
            <person name="Callol A."/>
            <person name="Pajuelo D."/>
            <person name="Ebbesson L."/>
            <person name="Teles M."/>
            <person name="MacKenzie S."/>
            <person name="Amaro C."/>
        </authorList>
    </citation>
    <scope>NUCLEOTIDE SEQUENCE</scope>
</reference>
<protein>
    <submittedName>
        <fullName evidence="1">Uncharacterized protein</fullName>
    </submittedName>
</protein>
<evidence type="ECO:0000313" key="1">
    <source>
        <dbReference type="EMBL" id="JAH88650.1"/>
    </source>
</evidence>
<dbReference type="AlphaFoldDB" id="A0A0E9WGD3"/>
<accession>A0A0E9WGD3</accession>
<name>A0A0E9WGD3_ANGAN</name>
<proteinExistence type="predicted"/>
<organism evidence="1">
    <name type="scientific">Anguilla anguilla</name>
    <name type="common">European freshwater eel</name>
    <name type="synonym">Muraena anguilla</name>
    <dbReference type="NCBI Taxonomy" id="7936"/>
    <lineage>
        <taxon>Eukaryota</taxon>
        <taxon>Metazoa</taxon>
        <taxon>Chordata</taxon>
        <taxon>Craniata</taxon>
        <taxon>Vertebrata</taxon>
        <taxon>Euteleostomi</taxon>
        <taxon>Actinopterygii</taxon>
        <taxon>Neopterygii</taxon>
        <taxon>Teleostei</taxon>
        <taxon>Anguilliformes</taxon>
        <taxon>Anguillidae</taxon>
        <taxon>Anguilla</taxon>
    </lineage>
</organism>